<dbReference type="CDD" id="cd11730">
    <property type="entry name" value="Tthb094_like_SDR_c"/>
    <property type="match status" value="1"/>
</dbReference>
<dbReference type="EMBL" id="DSMG01000194">
    <property type="protein sequence ID" value="HDX33499.1"/>
    <property type="molecule type" value="Genomic_DNA"/>
</dbReference>
<gene>
    <name evidence="3" type="ORF">ENQ20_18745</name>
</gene>
<sequence>MSTAFIFGASGGIGRALVEQLRKREWTVGVVSRHPQDLAHITEFRYEADVADEFAVQAAVYAAAQELPPVELWIYAVGDILSSPVAELKPAAWRRILDANLTGAYLATHYSLPLLAEQAHLIYLGAYSEKLRLPGLSAYAAAKAGLEAFAAALAKEQRKLRITVVRPGAVDTPLWNKMPARLPRNALTPEALAERILDAHQAGASGVLDL</sequence>
<dbReference type="PROSITE" id="PS00061">
    <property type="entry name" value="ADH_SHORT"/>
    <property type="match status" value="1"/>
</dbReference>
<dbReference type="InterPro" id="IPR036291">
    <property type="entry name" value="NAD(P)-bd_dom_sf"/>
</dbReference>
<evidence type="ECO:0000256" key="2">
    <source>
        <dbReference type="ARBA" id="ARBA00023002"/>
    </source>
</evidence>
<dbReference type="InterPro" id="IPR020904">
    <property type="entry name" value="Sc_DH/Rdtase_CS"/>
</dbReference>
<evidence type="ECO:0000313" key="3">
    <source>
        <dbReference type="EMBL" id="HDX33499.1"/>
    </source>
</evidence>
<proteinExistence type="inferred from homology"/>
<dbReference type="GO" id="GO:0016491">
    <property type="term" value="F:oxidoreductase activity"/>
    <property type="evidence" value="ECO:0007669"/>
    <property type="project" value="UniProtKB-KW"/>
</dbReference>
<reference evidence="3" key="1">
    <citation type="journal article" date="2020" name="mSystems">
        <title>Genome- and Community-Level Interaction Insights into Carbon Utilization and Element Cycling Functions of Hydrothermarchaeota in Hydrothermal Sediment.</title>
        <authorList>
            <person name="Zhou Z."/>
            <person name="Liu Y."/>
            <person name="Xu W."/>
            <person name="Pan J."/>
            <person name="Luo Z.H."/>
            <person name="Li M."/>
        </authorList>
    </citation>
    <scope>NUCLEOTIDE SEQUENCE [LARGE SCALE GENOMIC DNA]</scope>
    <source>
        <strain evidence="3">SpSt-289</strain>
    </source>
</reference>
<dbReference type="GO" id="GO:0016020">
    <property type="term" value="C:membrane"/>
    <property type="evidence" value="ECO:0007669"/>
    <property type="project" value="TreeGrafter"/>
</dbReference>
<dbReference type="InterPro" id="IPR002347">
    <property type="entry name" value="SDR_fam"/>
</dbReference>
<accession>A0A7C1FIE9</accession>
<protein>
    <submittedName>
        <fullName evidence="3">SDR family NAD(P)-dependent oxidoreductase</fullName>
    </submittedName>
</protein>
<dbReference type="SUPFAM" id="SSF51735">
    <property type="entry name" value="NAD(P)-binding Rossmann-fold domains"/>
    <property type="match status" value="1"/>
</dbReference>
<keyword evidence="2" id="KW-0560">Oxidoreductase</keyword>
<dbReference type="Pfam" id="PF00106">
    <property type="entry name" value="adh_short"/>
    <property type="match status" value="1"/>
</dbReference>
<dbReference type="AlphaFoldDB" id="A0A7C1FIE9"/>
<organism evidence="3">
    <name type="scientific">Caldilinea aerophila</name>
    <dbReference type="NCBI Taxonomy" id="133453"/>
    <lineage>
        <taxon>Bacteria</taxon>
        <taxon>Bacillati</taxon>
        <taxon>Chloroflexota</taxon>
        <taxon>Caldilineae</taxon>
        <taxon>Caldilineales</taxon>
        <taxon>Caldilineaceae</taxon>
        <taxon>Caldilinea</taxon>
    </lineage>
</organism>
<evidence type="ECO:0000256" key="1">
    <source>
        <dbReference type="ARBA" id="ARBA00006484"/>
    </source>
</evidence>
<comment type="caution">
    <text evidence="3">The sequence shown here is derived from an EMBL/GenBank/DDBJ whole genome shotgun (WGS) entry which is preliminary data.</text>
</comment>
<comment type="similarity">
    <text evidence="1">Belongs to the short-chain dehydrogenases/reductases (SDR) family.</text>
</comment>
<dbReference type="PRINTS" id="PR00081">
    <property type="entry name" value="GDHRDH"/>
</dbReference>
<dbReference type="PANTHER" id="PTHR44196:SF1">
    <property type="entry name" value="DEHYDROGENASE_REDUCTASE SDR FAMILY MEMBER 7B"/>
    <property type="match status" value="1"/>
</dbReference>
<dbReference type="Gene3D" id="3.40.50.720">
    <property type="entry name" value="NAD(P)-binding Rossmann-like Domain"/>
    <property type="match status" value="1"/>
</dbReference>
<dbReference type="PANTHER" id="PTHR44196">
    <property type="entry name" value="DEHYDROGENASE/REDUCTASE SDR FAMILY MEMBER 7B"/>
    <property type="match status" value="1"/>
</dbReference>
<name>A0A7C1FIE9_9CHLR</name>